<dbReference type="Proteomes" id="UP001444661">
    <property type="component" value="Unassembled WGS sequence"/>
</dbReference>
<proteinExistence type="predicted"/>
<dbReference type="Pfam" id="PF04146">
    <property type="entry name" value="YTH"/>
    <property type="match status" value="1"/>
</dbReference>
<dbReference type="PANTHER" id="PTHR12357">
    <property type="entry name" value="YTH YT521-B HOMOLOGY DOMAIN-CONTAINING"/>
    <property type="match status" value="1"/>
</dbReference>
<evidence type="ECO:0000313" key="4">
    <source>
        <dbReference type="Proteomes" id="UP001444661"/>
    </source>
</evidence>
<keyword evidence="4" id="KW-1185">Reference proteome</keyword>
<reference evidence="3 4" key="1">
    <citation type="submission" date="2023-01" db="EMBL/GenBank/DDBJ databases">
        <title>Analysis of 21 Apiospora genomes using comparative genomics revels a genus with tremendous synthesis potential of carbohydrate active enzymes and secondary metabolites.</title>
        <authorList>
            <person name="Sorensen T."/>
        </authorList>
    </citation>
    <scope>NUCLEOTIDE SEQUENCE [LARGE SCALE GENOMIC DNA]</scope>
    <source>
        <strain evidence="3 4">CBS 33761</strain>
    </source>
</reference>
<feature type="region of interest" description="Disordered" evidence="1">
    <location>
        <begin position="91"/>
        <end position="185"/>
    </location>
</feature>
<protein>
    <recommendedName>
        <fullName evidence="2">YTH domain-containing protein</fullName>
    </recommendedName>
</protein>
<accession>A0ABR1TG85</accession>
<dbReference type="PANTHER" id="PTHR12357:SF3">
    <property type="entry name" value="YTH DOMAIN-CONTAINING PROTEIN 1"/>
    <property type="match status" value="1"/>
</dbReference>
<feature type="compositionally biased region" description="Basic residues" evidence="1">
    <location>
        <begin position="136"/>
        <end position="146"/>
    </location>
</feature>
<organism evidence="3 4">
    <name type="scientific">Apiospora rasikravindrae</name>
    <dbReference type="NCBI Taxonomy" id="990691"/>
    <lineage>
        <taxon>Eukaryota</taxon>
        <taxon>Fungi</taxon>
        <taxon>Dikarya</taxon>
        <taxon>Ascomycota</taxon>
        <taxon>Pezizomycotina</taxon>
        <taxon>Sordariomycetes</taxon>
        <taxon>Xylariomycetidae</taxon>
        <taxon>Amphisphaeriales</taxon>
        <taxon>Apiosporaceae</taxon>
        <taxon>Apiospora</taxon>
    </lineage>
</organism>
<dbReference type="Gene3D" id="3.10.590.10">
    <property type="entry name" value="ph1033 like domains"/>
    <property type="match status" value="1"/>
</dbReference>
<comment type="caution">
    <text evidence="3">The sequence shown here is derived from an EMBL/GenBank/DDBJ whole genome shotgun (WGS) entry which is preliminary data.</text>
</comment>
<dbReference type="EMBL" id="JAQQWK010000003">
    <property type="protein sequence ID" value="KAK8045612.1"/>
    <property type="molecule type" value="Genomic_DNA"/>
</dbReference>
<evidence type="ECO:0000313" key="3">
    <source>
        <dbReference type="EMBL" id="KAK8045612.1"/>
    </source>
</evidence>
<feature type="compositionally biased region" description="Basic residues" evidence="1">
    <location>
        <begin position="154"/>
        <end position="164"/>
    </location>
</feature>
<dbReference type="InterPro" id="IPR007275">
    <property type="entry name" value="YTH_domain"/>
</dbReference>
<dbReference type="InterPro" id="IPR045168">
    <property type="entry name" value="YTH_prot"/>
</dbReference>
<evidence type="ECO:0000256" key="1">
    <source>
        <dbReference type="SAM" id="MobiDB-lite"/>
    </source>
</evidence>
<name>A0ABR1TG85_9PEZI</name>
<feature type="compositionally biased region" description="Low complexity" evidence="1">
    <location>
        <begin position="105"/>
        <end position="126"/>
    </location>
</feature>
<feature type="compositionally biased region" description="Gly residues" evidence="1">
    <location>
        <begin position="165"/>
        <end position="176"/>
    </location>
</feature>
<sequence>MASYNEHHQQQEDADRDLDDWLHLTGWHNVADRNAKLAQFRDIHFDYETRRRDLMRGTFDNMSQDPYEAQNMETTGNENLAQRPQQQQFTLPLRPAPGAPHHDAGLSGPAGPAGPAGRPRPAIPTGPSRPAVSTGPRRRERSHRSHSPVLRGRSPGRGRNHARGGARGGGRAGGAAGNYRQRDYPEQTPRVIHPIKDVDLGDWDAVAITSTRFFMIKSTDSRNIFTCQDDNIWATSSVEKGNVLADAYMTTKNVILFFSANGSHAIQGYARMIGPPSGNIAKPEWYYHFSREMSEPFPVEWLSKNTCTDRPMKGLLNRLNRDDQPGGEGAFLPPTRSRDCQEIDGQCGRDMIEILKRNAESAAAGAAAARAG</sequence>
<dbReference type="CDD" id="cd21134">
    <property type="entry name" value="YTH"/>
    <property type="match status" value="1"/>
</dbReference>
<dbReference type="PROSITE" id="PS50882">
    <property type="entry name" value="YTH"/>
    <property type="match status" value="1"/>
</dbReference>
<feature type="domain" description="YTH" evidence="2">
    <location>
        <begin position="211"/>
        <end position="355"/>
    </location>
</feature>
<gene>
    <name evidence="3" type="ORF">PG993_005636</name>
</gene>
<evidence type="ECO:0000259" key="2">
    <source>
        <dbReference type="PROSITE" id="PS50882"/>
    </source>
</evidence>